<feature type="transmembrane region" description="Helical" evidence="10">
    <location>
        <begin position="102"/>
        <end position="124"/>
    </location>
</feature>
<evidence type="ECO:0000256" key="1">
    <source>
        <dbReference type="ARBA" id="ARBA00004429"/>
    </source>
</evidence>
<gene>
    <name evidence="12" type="ORF">ALP40_02913</name>
</gene>
<dbReference type="RefSeq" id="WP_122208507.1">
    <property type="nucleotide sequence ID" value="NZ_RBTP01000036.1"/>
</dbReference>
<name>A0A3M5PAJ5_PSEVI</name>
<feature type="region of interest" description="Disordered" evidence="9">
    <location>
        <begin position="214"/>
        <end position="233"/>
    </location>
</feature>
<organism evidence="12 13">
    <name type="scientific">Pseudomonas viridiflava</name>
    <name type="common">Phytomonas viridiflava</name>
    <dbReference type="NCBI Taxonomy" id="33069"/>
    <lineage>
        <taxon>Bacteria</taxon>
        <taxon>Pseudomonadati</taxon>
        <taxon>Pseudomonadota</taxon>
        <taxon>Gammaproteobacteria</taxon>
        <taxon>Pseudomonadales</taxon>
        <taxon>Pseudomonadaceae</taxon>
        <taxon>Pseudomonas</taxon>
    </lineage>
</organism>
<evidence type="ECO:0000256" key="3">
    <source>
        <dbReference type="ARBA" id="ARBA00022475"/>
    </source>
</evidence>
<dbReference type="GO" id="GO:0005886">
    <property type="term" value="C:plasma membrane"/>
    <property type="evidence" value="ECO:0007669"/>
    <property type="project" value="UniProtKB-SubCell"/>
</dbReference>
<dbReference type="InterPro" id="IPR020846">
    <property type="entry name" value="MFS_dom"/>
</dbReference>
<dbReference type="FunFam" id="1.20.1250.20:FF:000006">
    <property type="entry name" value="MFS transporter"/>
    <property type="match status" value="1"/>
</dbReference>
<feature type="transmembrane region" description="Helical" evidence="10">
    <location>
        <begin position="378"/>
        <end position="402"/>
    </location>
</feature>
<dbReference type="Proteomes" id="UP000273854">
    <property type="component" value="Unassembled WGS sequence"/>
</dbReference>
<evidence type="ECO:0000256" key="8">
    <source>
        <dbReference type="ARBA" id="ARBA00038514"/>
    </source>
</evidence>
<feature type="transmembrane region" description="Helical" evidence="10">
    <location>
        <begin position="286"/>
        <end position="310"/>
    </location>
</feature>
<evidence type="ECO:0000313" key="13">
    <source>
        <dbReference type="Proteomes" id="UP000273854"/>
    </source>
</evidence>
<keyword evidence="7 10" id="KW-0472">Membrane</keyword>
<proteinExistence type="inferred from homology"/>
<feature type="transmembrane region" description="Helical" evidence="10">
    <location>
        <begin position="346"/>
        <end position="366"/>
    </location>
</feature>
<dbReference type="CDD" id="cd17319">
    <property type="entry name" value="MFS_ExuT_GudP_like"/>
    <property type="match status" value="1"/>
</dbReference>
<feature type="transmembrane region" description="Helical" evidence="10">
    <location>
        <begin position="79"/>
        <end position="96"/>
    </location>
</feature>
<dbReference type="InterPro" id="IPR036259">
    <property type="entry name" value="MFS_trans_sf"/>
</dbReference>
<dbReference type="InterPro" id="IPR011701">
    <property type="entry name" value="MFS"/>
</dbReference>
<evidence type="ECO:0000256" key="6">
    <source>
        <dbReference type="ARBA" id="ARBA00022989"/>
    </source>
</evidence>
<dbReference type="EMBL" id="RBTP01000036">
    <property type="protein sequence ID" value="RMT81265.1"/>
    <property type="molecule type" value="Genomic_DNA"/>
</dbReference>
<feature type="compositionally biased region" description="Basic and acidic residues" evidence="9">
    <location>
        <begin position="220"/>
        <end position="230"/>
    </location>
</feature>
<feature type="transmembrane region" description="Helical" evidence="10">
    <location>
        <begin position="173"/>
        <end position="194"/>
    </location>
</feature>
<feature type="transmembrane region" description="Helical" evidence="10">
    <location>
        <begin position="145"/>
        <end position="167"/>
    </location>
</feature>
<evidence type="ECO:0000256" key="7">
    <source>
        <dbReference type="ARBA" id="ARBA00023136"/>
    </source>
</evidence>
<evidence type="ECO:0000256" key="9">
    <source>
        <dbReference type="SAM" id="MobiDB-lite"/>
    </source>
</evidence>
<dbReference type="OrthoDB" id="9771451at2"/>
<dbReference type="Pfam" id="PF07690">
    <property type="entry name" value="MFS_1"/>
    <property type="match status" value="1"/>
</dbReference>
<evidence type="ECO:0000313" key="12">
    <source>
        <dbReference type="EMBL" id="RMT81265.1"/>
    </source>
</evidence>
<keyword evidence="6 10" id="KW-1133">Transmembrane helix</keyword>
<keyword evidence="3" id="KW-1003">Cell membrane</keyword>
<dbReference type="PIRSF" id="PIRSF002808">
    <property type="entry name" value="Hexose_phosphate_transp"/>
    <property type="match status" value="1"/>
</dbReference>
<feature type="transmembrane region" description="Helical" evidence="10">
    <location>
        <begin position="249"/>
        <end position="274"/>
    </location>
</feature>
<dbReference type="PANTHER" id="PTHR11662">
    <property type="entry name" value="SOLUTE CARRIER FAMILY 17"/>
    <property type="match status" value="1"/>
</dbReference>
<comment type="similarity">
    <text evidence="8">Belongs to the major facilitator superfamily. Phthalate permease family.</text>
</comment>
<evidence type="ECO:0000259" key="11">
    <source>
        <dbReference type="PROSITE" id="PS50850"/>
    </source>
</evidence>
<dbReference type="GO" id="GO:0022857">
    <property type="term" value="F:transmembrane transporter activity"/>
    <property type="evidence" value="ECO:0007669"/>
    <property type="project" value="InterPro"/>
</dbReference>
<evidence type="ECO:0000256" key="10">
    <source>
        <dbReference type="SAM" id="Phobius"/>
    </source>
</evidence>
<protein>
    <submittedName>
        <fullName evidence="12">D-galactonate transporter</fullName>
    </submittedName>
</protein>
<dbReference type="GO" id="GO:0019752">
    <property type="term" value="P:carboxylic acid metabolic process"/>
    <property type="evidence" value="ECO:0007669"/>
    <property type="project" value="UniProtKB-ARBA"/>
</dbReference>
<evidence type="ECO:0000256" key="2">
    <source>
        <dbReference type="ARBA" id="ARBA00022448"/>
    </source>
</evidence>
<reference evidence="12 13" key="1">
    <citation type="submission" date="2018-08" db="EMBL/GenBank/DDBJ databases">
        <title>Recombination of ecologically and evolutionarily significant loci maintains genetic cohesion in the Pseudomonas syringae species complex.</title>
        <authorList>
            <person name="Dillon M."/>
            <person name="Thakur S."/>
            <person name="Almeida R.N.D."/>
            <person name="Weir B.S."/>
            <person name="Guttman D.S."/>
        </authorList>
    </citation>
    <scope>NUCLEOTIDE SEQUENCE [LARGE SCALE GENOMIC DNA]</scope>
    <source>
        <strain evidence="12 13">ICMP 19473</strain>
    </source>
</reference>
<dbReference type="PANTHER" id="PTHR11662:SF399">
    <property type="entry name" value="FI19708P1-RELATED"/>
    <property type="match status" value="1"/>
</dbReference>
<dbReference type="GO" id="GO:0005975">
    <property type="term" value="P:carbohydrate metabolic process"/>
    <property type="evidence" value="ECO:0007669"/>
    <property type="project" value="UniProtKB-ARBA"/>
</dbReference>
<keyword evidence="5 10" id="KW-0812">Transmembrane</keyword>
<dbReference type="InterPro" id="IPR000849">
    <property type="entry name" value="Sugar_P_transporter"/>
</dbReference>
<comment type="subcellular location">
    <subcellularLocation>
        <location evidence="1">Cell inner membrane</location>
        <topology evidence="1">Multi-pass membrane protein</topology>
    </subcellularLocation>
</comment>
<sequence length="460" mass="49961">MHTSKPTHVRYLILLMLFLVTTINYADRATIAIAGSSIQKDLGISAVTLGYIFSAFGWAYVAGQIPGGWLLDRFGSKKVYALSIFTWSLFTLLQGYVGEFGISTAIVALFMLRFLVGLAEAPSFPGNARIVAAWFPTAERGTASAIFNSAQYFATVLFAPLMGWIVYTYGWQHVFIVMGAAGIVFSAIWMKVIYSPRNHPRINQAEIDHIANNGGMVDMDQDKSKSKKDGSSGPKWDYIKQLLTNRMMLGIYLSQYCINGITYFFLTWFPVYLVQERGMTILKAGIIASLPAICGFIGGVLGGIISDYLLRKGHSLTFARKAPIIGGLLLSTSIVTCNYVDIEWMVVGFMALAFFGKGVGALGWAVMSDVSPKQIAGLSGGLFNTFGNIASITTPIVIGYIISTTGSFKWALVFVGANALLAVISYIFIVGEIKRVELIEPPVKGPLPTDPASNLSEAKS</sequence>
<dbReference type="FunFam" id="1.20.1250.20:FF:000010">
    <property type="entry name" value="Probable glucarate transporter"/>
    <property type="match status" value="1"/>
</dbReference>
<feature type="domain" description="Major facilitator superfamily (MFS) profile" evidence="11">
    <location>
        <begin position="13"/>
        <end position="434"/>
    </location>
</feature>
<keyword evidence="4" id="KW-0997">Cell inner membrane</keyword>
<dbReference type="AlphaFoldDB" id="A0A3M5PAJ5"/>
<feature type="transmembrane region" description="Helical" evidence="10">
    <location>
        <begin position="408"/>
        <end position="429"/>
    </location>
</feature>
<comment type="caution">
    <text evidence="12">The sequence shown here is derived from an EMBL/GenBank/DDBJ whole genome shotgun (WGS) entry which is preliminary data.</text>
</comment>
<dbReference type="SUPFAM" id="SSF103473">
    <property type="entry name" value="MFS general substrate transporter"/>
    <property type="match status" value="1"/>
</dbReference>
<dbReference type="InterPro" id="IPR050382">
    <property type="entry name" value="MFS_Na/Anion_cotransporter"/>
</dbReference>
<feature type="transmembrane region" description="Helical" evidence="10">
    <location>
        <begin position="44"/>
        <end position="67"/>
    </location>
</feature>
<dbReference type="NCBIfam" id="TIGR00893">
    <property type="entry name" value="2A0114"/>
    <property type="match status" value="1"/>
</dbReference>
<keyword evidence="2" id="KW-0813">Transport</keyword>
<evidence type="ECO:0000256" key="5">
    <source>
        <dbReference type="ARBA" id="ARBA00022692"/>
    </source>
</evidence>
<evidence type="ECO:0000256" key="4">
    <source>
        <dbReference type="ARBA" id="ARBA00022519"/>
    </source>
</evidence>
<accession>A0A3M5PAJ5</accession>
<dbReference type="PROSITE" id="PS50850">
    <property type="entry name" value="MFS"/>
    <property type="match status" value="1"/>
</dbReference>
<dbReference type="Gene3D" id="1.20.1250.20">
    <property type="entry name" value="MFS general substrate transporter like domains"/>
    <property type="match status" value="2"/>
</dbReference>